<protein>
    <submittedName>
        <fullName evidence="1">Uncharacterized protein</fullName>
    </submittedName>
</protein>
<reference evidence="1" key="1">
    <citation type="submission" date="2024-09" db="EMBL/GenBank/DDBJ databases">
        <title>Black Yeasts Isolated from many extreme environments.</title>
        <authorList>
            <person name="Coleine C."/>
            <person name="Stajich J.E."/>
            <person name="Selbmann L."/>
        </authorList>
    </citation>
    <scope>NUCLEOTIDE SEQUENCE</scope>
    <source>
        <strain evidence="1">CCFEE 5737</strain>
    </source>
</reference>
<gene>
    <name evidence="1" type="ORF">LTS18_012460</name>
</gene>
<sequence>MDWYNQYHNGVPVHNTILAAFAQSLRPYSSNIDRDLILAIFRASPELVADYFFKKTAFTFAPKLTATWIGYASFLFEAVKLPLPEFFGANDGYADVPPPASLLVESMLPMPLTQNILSKCLWESPGIVGFFAIRILVLALQKLKTCLRMFREAGQERASGLWEEAADRLVTEFCSRIPKAQDVVSAAQKARQNQPMQREAVLKLLSLYHEVLPED</sequence>
<keyword evidence="2" id="KW-1185">Reference proteome</keyword>
<name>A0ACC3DJ51_9PEZI</name>
<evidence type="ECO:0000313" key="1">
    <source>
        <dbReference type="EMBL" id="KAK3076640.1"/>
    </source>
</evidence>
<comment type="caution">
    <text evidence="1">The sequence shown here is derived from an EMBL/GenBank/DDBJ whole genome shotgun (WGS) entry which is preliminary data.</text>
</comment>
<dbReference type="EMBL" id="JAWDJW010003733">
    <property type="protein sequence ID" value="KAK3076640.1"/>
    <property type="molecule type" value="Genomic_DNA"/>
</dbReference>
<evidence type="ECO:0000313" key="2">
    <source>
        <dbReference type="Proteomes" id="UP001186974"/>
    </source>
</evidence>
<accession>A0ACC3DJ51</accession>
<organism evidence="1 2">
    <name type="scientific">Coniosporium uncinatum</name>
    <dbReference type="NCBI Taxonomy" id="93489"/>
    <lineage>
        <taxon>Eukaryota</taxon>
        <taxon>Fungi</taxon>
        <taxon>Dikarya</taxon>
        <taxon>Ascomycota</taxon>
        <taxon>Pezizomycotina</taxon>
        <taxon>Dothideomycetes</taxon>
        <taxon>Dothideomycetes incertae sedis</taxon>
        <taxon>Coniosporium</taxon>
    </lineage>
</organism>
<proteinExistence type="predicted"/>
<feature type="non-terminal residue" evidence="1">
    <location>
        <position position="215"/>
    </location>
</feature>
<dbReference type="Proteomes" id="UP001186974">
    <property type="component" value="Unassembled WGS sequence"/>
</dbReference>